<gene>
    <name evidence="1" type="ORF">P168DRAFT_287692</name>
</gene>
<evidence type="ECO:0000313" key="2">
    <source>
        <dbReference type="Proteomes" id="UP000234254"/>
    </source>
</evidence>
<name>A0A2I1DBE7_ASPC2</name>
<comment type="caution">
    <text evidence="1">The sequence shown here is derived from an EMBL/GenBank/DDBJ whole genome shotgun (WGS) entry which is preliminary data.</text>
</comment>
<reference evidence="1" key="1">
    <citation type="submission" date="2016-12" db="EMBL/GenBank/DDBJ databases">
        <title>The genomes of Aspergillus section Nigri reveals drivers in fungal speciation.</title>
        <authorList>
            <consortium name="DOE Joint Genome Institute"/>
            <person name="Vesth T.C."/>
            <person name="Nybo J."/>
            <person name="Theobald S."/>
            <person name="Brandl J."/>
            <person name="Frisvad J.C."/>
            <person name="Nielsen K.F."/>
            <person name="Lyhne E.K."/>
            <person name="Kogle M.E."/>
            <person name="Kuo A."/>
            <person name="Riley R."/>
            <person name="Clum A."/>
            <person name="Nolan M."/>
            <person name="Lipzen A."/>
            <person name="Salamov A."/>
            <person name="Henrissat B."/>
            <person name="Wiebenga A."/>
            <person name="De vries R.P."/>
            <person name="Grigoriev I.V."/>
            <person name="Mortensen U.H."/>
            <person name="Andersen M.R."/>
            <person name="Baker S.E."/>
        </authorList>
    </citation>
    <scope>NUCLEOTIDE SEQUENCE</scope>
    <source>
        <strain evidence="1">IBT 28561</strain>
    </source>
</reference>
<organism evidence="1 2">
    <name type="scientific">Aspergillus campestris (strain IBT 28561)</name>
    <dbReference type="NCBI Taxonomy" id="1392248"/>
    <lineage>
        <taxon>Eukaryota</taxon>
        <taxon>Fungi</taxon>
        <taxon>Dikarya</taxon>
        <taxon>Ascomycota</taxon>
        <taxon>Pezizomycotina</taxon>
        <taxon>Eurotiomycetes</taxon>
        <taxon>Eurotiomycetidae</taxon>
        <taxon>Eurotiales</taxon>
        <taxon>Aspergillaceae</taxon>
        <taxon>Aspergillus</taxon>
        <taxon>Aspergillus subgen. Circumdati</taxon>
    </lineage>
</organism>
<dbReference type="EMBL" id="MSFM01000002">
    <property type="protein sequence ID" value="PKY07204.1"/>
    <property type="molecule type" value="Genomic_DNA"/>
</dbReference>
<keyword evidence="2" id="KW-1185">Reference proteome</keyword>
<accession>A0A2I1DBE7</accession>
<dbReference type="VEuPathDB" id="FungiDB:P168DRAFT_287692"/>
<evidence type="ECO:0000313" key="1">
    <source>
        <dbReference type="EMBL" id="PKY07204.1"/>
    </source>
</evidence>
<proteinExistence type="predicted"/>
<sequence>MAMARSSTPVSTLDVFRDPAFSGFSFGGLGDAVSLYSPELTIIGARLIKDFEVERDHCKGPGLAHK</sequence>
<dbReference type="RefSeq" id="XP_024695798.1">
    <property type="nucleotide sequence ID" value="XM_024836630.1"/>
</dbReference>
<dbReference type="GeneID" id="36544154"/>
<dbReference type="AlphaFoldDB" id="A0A2I1DBE7"/>
<protein>
    <submittedName>
        <fullName evidence="1">Uncharacterized protein</fullName>
    </submittedName>
</protein>
<dbReference type="Proteomes" id="UP000234254">
    <property type="component" value="Unassembled WGS sequence"/>
</dbReference>